<evidence type="ECO:0000256" key="1">
    <source>
        <dbReference type="SAM" id="Coils"/>
    </source>
</evidence>
<organism evidence="3 4">
    <name type="scientific">Cimex lectularius</name>
    <name type="common">Bed bug</name>
    <name type="synonym">Acanthia lectularia</name>
    <dbReference type="NCBI Taxonomy" id="79782"/>
    <lineage>
        <taxon>Eukaryota</taxon>
        <taxon>Metazoa</taxon>
        <taxon>Ecdysozoa</taxon>
        <taxon>Arthropoda</taxon>
        <taxon>Hexapoda</taxon>
        <taxon>Insecta</taxon>
        <taxon>Pterygota</taxon>
        <taxon>Neoptera</taxon>
        <taxon>Paraneoptera</taxon>
        <taxon>Hemiptera</taxon>
        <taxon>Heteroptera</taxon>
        <taxon>Panheteroptera</taxon>
        <taxon>Cimicomorpha</taxon>
        <taxon>Cimicidae</taxon>
        <taxon>Cimex</taxon>
    </lineage>
</organism>
<keyword evidence="4" id="KW-1185">Reference proteome</keyword>
<evidence type="ECO:0000313" key="3">
    <source>
        <dbReference type="EnsemblMetazoa" id="XP_014245721.1"/>
    </source>
</evidence>
<evidence type="ECO:0000256" key="2">
    <source>
        <dbReference type="SAM" id="MobiDB-lite"/>
    </source>
</evidence>
<name>A0A8I6RLQ7_CIMLE</name>
<proteinExistence type="predicted"/>
<dbReference type="EnsemblMetazoa" id="XM_014390235.2">
    <property type="protein sequence ID" value="XP_014245721.1"/>
    <property type="gene ID" value="LOC106664488"/>
</dbReference>
<sequence>MDQGVFLGIPPMVKFRQCDFAENGVTEYGDGCKQTIPKKEKDSRIAGIFTELEQQLAIAENRCTTLRKQVEYMRLLYDGVEKPVEGGEAGFKTKEDKRRGDPHFFPERQQRTKQCIVSEHNVFNENFLTDFNEGFVSEITGSKQHVGKDPKDVVQIILSGMTRSINDMSDPDLQMEPDMKPSGAQKKSQASTEPKKLEPEGVRVKPKGGGYKGKMTKNQEDSAKIVRTSSKKSGKKETPGGNKINTRQTGKANSNKSSNAKMKKITKPMKATKPTSFKNKNQMMQGSFQYTLPPPSEKTMSYAPKDNCSINRRKSKSSCEYVKSTYQLPTVSYRMKCVPKSLNAHFNIKSIPFVVGMSTNKSHNLGMKVQETLSLIKLNNRSAISQTALADPDCELGGLLKYCPSQVPFGQARSRYVVGHGSLGNVKKPKSLLQAKASSVSMGTSVDYKNYQLRNVLVNLHDEFSKMTTKYDELKELVKTKKDPEADKELQKLEEELTTKENEINAIMGLYNEVSDLKDKLTYMEKRSSSTSLFVSPDAFSQTISTNGLKMTRLLRKIEEFQDSLKANTFV</sequence>
<dbReference type="OrthoDB" id="76453at2759"/>
<protein>
    <submittedName>
        <fullName evidence="3">Uncharacterized protein</fullName>
    </submittedName>
</protein>
<reference evidence="3" key="1">
    <citation type="submission" date="2022-01" db="UniProtKB">
        <authorList>
            <consortium name="EnsemblMetazoa"/>
        </authorList>
    </citation>
    <scope>IDENTIFICATION</scope>
</reference>
<accession>A0A8I6RLQ7</accession>
<dbReference type="Proteomes" id="UP000494040">
    <property type="component" value="Unassembled WGS sequence"/>
</dbReference>
<dbReference type="AlphaFoldDB" id="A0A8I6RLQ7"/>
<dbReference type="RefSeq" id="XP_014245721.1">
    <property type="nucleotide sequence ID" value="XM_014390235.2"/>
</dbReference>
<feature type="compositionally biased region" description="Low complexity" evidence="2">
    <location>
        <begin position="251"/>
        <end position="260"/>
    </location>
</feature>
<evidence type="ECO:0000313" key="4">
    <source>
        <dbReference type="Proteomes" id="UP000494040"/>
    </source>
</evidence>
<dbReference type="GeneID" id="106664488"/>
<feature type="region of interest" description="Disordered" evidence="2">
    <location>
        <begin position="163"/>
        <end position="261"/>
    </location>
</feature>
<dbReference type="KEGG" id="clec:106664488"/>
<keyword evidence="1" id="KW-0175">Coiled coil</keyword>
<feature type="compositionally biased region" description="Basic and acidic residues" evidence="2">
    <location>
        <begin position="193"/>
        <end position="203"/>
    </location>
</feature>
<feature type="coiled-coil region" evidence="1">
    <location>
        <begin position="483"/>
        <end position="510"/>
    </location>
</feature>